<evidence type="ECO:0000256" key="1">
    <source>
        <dbReference type="SAM" id="MobiDB-lite"/>
    </source>
</evidence>
<accession>A0A1A7BKK0</accession>
<dbReference type="AlphaFoldDB" id="A0A1A7BKK0"/>
<feature type="region of interest" description="Disordered" evidence="1">
    <location>
        <begin position="22"/>
        <end position="113"/>
    </location>
</feature>
<comment type="caution">
    <text evidence="2">The sequence shown here is derived from an EMBL/GenBank/DDBJ whole genome shotgun (WGS) entry which is preliminary data.</text>
</comment>
<evidence type="ECO:0000313" key="3">
    <source>
        <dbReference type="Proteomes" id="UP000092484"/>
    </source>
</evidence>
<protein>
    <submittedName>
        <fullName evidence="2">Uncharacterized protein</fullName>
    </submittedName>
</protein>
<proteinExistence type="predicted"/>
<gene>
    <name evidence="2" type="ORF">I603_0382</name>
</gene>
<evidence type="ECO:0000313" key="2">
    <source>
        <dbReference type="EMBL" id="OBV12251.1"/>
    </source>
</evidence>
<organism evidence="2 3">
    <name type="scientific">Erythrobacter dokdonensis DSW-74</name>
    <dbReference type="NCBI Taxonomy" id="1300349"/>
    <lineage>
        <taxon>Bacteria</taxon>
        <taxon>Pseudomonadati</taxon>
        <taxon>Pseudomonadota</taxon>
        <taxon>Alphaproteobacteria</taxon>
        <taxon>Sphingomonadales</taxon>
        <taxon>Erythrobacteraceae</taxon>
        <taxon>Erythrobacter/Porphyrobacter group</taxon>
        <taxon>Erythrobacter</taxon>
    </lineage>
</organism>
<dbReference type="Proteomes" id="UP000092484">
    <property type="component" value="Unassembled WGS sequence"/>
</dbReference>
<name>A0A1A7BKK0_9SPHN</name>
<dbReference type="EMBL" id="LZYB01000001">
    <property type="protein sequence ID" value="OBV12251.1"/>
    <property type="molecule type" value="Genomic_DNA"/>
</dbReference>
<keyword evidence="3" id="KW-1185">Reference proteome</keyword>
<reference evidence="2 3" key="1">
    <citation type="submission" date="2016-06" db="EMBL/GenBank/DDBJ databases">
        <title>Genome sequence of Porphyrobacter dokdonensis DSW-74.</title>
        <authorList>
            <person name="Kim J.F."/>
            <person name="Song J.Y."/>
        </authorList>
    </citation>
    <scope>NUCLEOTIDE SEQUENCE [LARGE SCALE GENOMIC DNA]</scope>
    <source>
        <strain evidence="2 3">DSW-74</strain>
    </source>
</reference>
<feature type="compositionally biased region" description="Basic and acidic residues" evidence="1">
    <location>
        <begin position="56"/>
        <end position="70"/>
    </location>
</feature>
<sequence>MHETRLILRAAQSKITLWRDFGPQAPRRFRKRERATGPQARLRARSGSAAKRRTHSEHVLAEARTQDTNEKGVPSPSVETPFHGQRPGSAAHEASRGNGLPVVPRAETCRPLC</sequence>
<dbReference type="STRING" id="1300349.I603_0382"/>